<keyword evidence="1" id="KW-0732">Signal</keyword>
<accession>A0AAD4I522</accession>
<feature type="signal peptide" evidence="1">
    <location>
        <begin position="1"/>
        <end position="19"/>
    </location>
</feature>
<evidence type="ECO:0000313" key="2">
    <source>
        <dbReference type="EMBL" id="KAG7292728.1"/>
    </source>
</evidence>
<protein>
    <recommendedName>
        <fullName evidence="4">Glucose-methanol-choline oxidoreductase N-terminal domain-containing protein</fullName>
    </recommendedName>
</protein>
<dbReference type="InterPro" id="IPR036188">
    <property type="entry name" value="FAD/NAD-bd_sf"/>
</dbReference>
<feature type="chain" id="PRO_5042166610" description="Glucose-methanol-choline oxidoreductase N-terminal domain-containing protein" evidence="1">
    <location>
        <begin position="20"/>
        <end position="83"/>
    </location>
</feature>
<evidence type="ECO:0008006" key="4">
    <source>
        <dbReference type="Google" id="ProtNLM"/>
    </source>
</evidence>
<sequence length="83" mass="9042">MRFTSWLAGLIAFSPLIGATSHTTRNVKRQASQLLDSYDFVIAGGGTSGLTVADRLTEAFPDNCLGVEWRLSERLAAEFNPKP</sequence>
<dbReference type="EMBL" id="JAHCVI010000001">
    <property type="protein sequence ID" value="KAG7292728.1"/>
    <property type="molecule type" value="Genomic_DNA"/>
</dbReference>
<dbReference type="AlphaFoldDB" id="A0AAD4I522"/>
<name>A0AAD4I522_9PEZI</name>
<evidence type="ECO:0000313" key="3">
    <source>
        <dbReference type="Proteomes" id="UP001197093"/>
    </source>
</evidence>
<dbReference type="Gene3D" id="3.50.50.60">
    <property type="entry name" value="FAD/NAD(P)-binding domain"/>
    <property type="match status" value="1"/>
</dbReference>
<proteinExistence type="predicted"/>
<dbReference type="Proteomes" id="UP001197093">
    <property type="component" value="Unassembled WGS sequence"/>
</dbReference>
<organism evidence="2 3">
    <name type="scientific">Staphylotrichum longicolle</name>
    <dbReference type="NCBI Taxonomy" id="669026"/>
    <lineage>
        <taxon>Eukaryota</taxon>
        <taxon>Fungi</taxon>
        <taxon>Dikarya</taxon>
        <taxon>Ascomycota</taxon>
        <taxon>Pezizomycotina</taxon>
        <taxon>Sordariomycetes</taxon>
        <taxon>Sordariomycetidae</taxon>
        <taxon>Sordariales</taxon>
        <taxon>Chaetomiaceae</taxon>
        <taxon>Staphylotrichum</taxon>
    </lineage>
</organism>
<reference evidence="2" key="1">
    <citation type="submission" date="2023-02" db="EMBL/GenBank/DDBJ databases">
        <authorList>
            <person name="Palmer J.M."/>
        </authorList>
    </citation>
    <scope>NUCLEOTIDE SEQUENCE</scope>
    <source>
        <strain evidence="2">FW57</strain>
    </source>
</reference>
<gene>
    <name evidence="2" type="ORF">NEMBOFW57_002767</name>
</gene>
<comment type="caution">
    <text evidence="2">The sequence shown here is derived from an EMBL/GenBank/DDBJ whole genome shotgun (WGS) entry which is preliminary data.</text>
</comment>
<evidence type="ECO:0000256" key="1">
    <source>
        <dbReference type="SAM" id="SignalP"/>
    </source>
</evidence>
<keyword evidence="3" id="KW-1185">Reference proteome</keyword>